<gene>
    <name evidence="3" type="ORF">IV203_020165</name>
    <name evidence="2" type="ORF">IV203_020355</name>
</gene>
<reference evidence="3" key="2">
    <citation type="submission" date="2021-04" db="EMBL/GenBank/DDBJ databases">
        <authorList>
            <person name="Podell S."/>
        </authorList>
    </citation>
    <scope>NUCLEOTIDE SEQUENCE</scope>
    <source>
        <strain evidence="3">Hildebrandi</strain>
    </source>
</reference>
<reference evidence="3" key="1">
    <citation type="journal article" date="2021" name="Sci. Rep.">
        <title>Diploid genomic architecture of Nitzschia inconspicua, an elite biomass production diatom.</title>
        <authorList>
            <person name="Oliver A."/>
            <person name="Podell S."/>
            <person name="Pinowska A."/>
            <person name="Traller J.C."/>
            <person name="Smith S.R."/>
            <person name="McClure R."/>
            <person name="Beliaev A."/>
            <person name="Bohutskyi P."/>
            <person name="Hill E.A."/>
            <person name="Rabines A."/>
            <person name="Zheng H."/>
            <person name="Allen L.Z."/>
            <person name="Kuo A."/>
            <person name="Grigoriev I.V."/>
            <person name="Allen A.E."/>
            <person name="Hazlebeck D."/>
            <person name="Allen E.E."/>
        </authorList>
    </citation>
    <scope>NUCLEOTIDE SEQUENCE</scope>
    <source>
        <strain evidence="3">Hildebrandi</strain>
    </source>
</reference>
<dbReference type="Proteomes" id="UP000693970">
    <property type="component" value="Unassembled WGS sequence"/>
</dbReference>
<organism evidence="3 4">
    <name type="scientific">Nitzschia inconspicua</name>
    <dbReference type="NCBI Taxonomy" id="303405"/>
    <lineage>
        <taxon>Eukaryota</taxon>
        <taxon>Sar</taxon>
        <taxon>Stramenopiles</taxon>
        <taxon>Ochrophyta</taxon>
        <taxon>Bacillariophyta</taxon>
        <taxon>Bacillariophyceae</taxon>
        <taxon>Bacillariophycidae</taxon>
        <taxon>Bacillariales</taxon>
        <taxon>Bacillariaceae</taxon>
        <taxon>Nitzschia</taxon>
    </lineage>
</organism>
<evidence type="ECO:0000256" key="1">
    <source>
        <dbReference type="SAM" id="MobiDB-lite"/>
    </source>
</evidence>
<dbReference type="EMBL" id="JAGRRH010000004">
    <property type="protein sequence ID" value="KAG7371595.1"/>
    <property type="molecule type" value="Genomic_DNA"/>
</dbReference>
<sequence>MTIPRSNVRNVKRLDALDRKYLLLTEFQVPLQDIRTAERELVQFQKGVEKRRRQEEKRQPKRQIFRQQQLLMKSQQQQQHGGEAGAPPTARDNQYSKKLFSRFSKGIRRLVGWVQRQM</sequence>
<keyword evidence="4" id="KW-1185">Reference proteome</keyword>
<evidence type="ECO:0000313" key="4">
    <source>
        <dbReference type="Proteomes" id="UP000693970"/>
    </source>
</evidence>
<accession>A0A9K3M195</accession>
<dbReference type="EMBL" id="JAGRRH010000039">
    <property type="protein sequence ID" value="KAG7339202.1"/>
    <property type="molecule type" value="Genomic_DNA"/>
</dbReference>
<protein>
    <submittedName>
        <fullName evidence="3">Uncharacterized protein</fullName>
    </submittedName>
</protein>
<evidence type="ECO:0000313" key="2">
    <source>
        <dbReference type="EMBL" id="KAG7339202.1"/>
    </source>
</evidence>
<feature type="compositionally biased region" description="Low complexity" evidence="1">
    <location>
        <begin position="69"/>
        <end position="79"/>
    </location>
</feature>
<feature type="region of interest" description="Disordered" evidence="1">
    <location>
        <begin position="69"/>
        <end position="97"/>
    </location>
</feature>
<name>A0A9K3M195_9STRA</name>
<evidence type="ECO:0000313" key="3">
    <source>
        <dbReference type="EMBL" id="KAG7371595.1"/>
    </source>
</evidence>
<proteinExistence type="predicted"/>
<comment type="caution">
    <text evidence="3">The sequence shown here is derived from an EMBL/GenBank/DDBJ whole genome shotgun (WGS) entry which is preliminary data.</text>
</comment>
<dbReference type="AlphaFoldDB" id="A0A9K3M195"/>